<dbReference type="Proteomes" id="UP000015106">
    <property type="component" value="Chromosome 1"/>
</dbReference>
<reference evidence="2" key="1">
    <citation type="journal article" date="2013" name="Nature">
        <title>Draft genome of the wheat A-genome progenitor Triticum urartu.</title>
        <authorList>
            <person name="Ling H.Q."/>
            <person name="Zhao S."/>
            <person name="Liu D."/>
            <person name="Wang J."/>
            <person name="Sun H."/>
            <person name="Zhang C."/>
            <person name="Fan H."/>
            <person name="Li D."/>
            <person name="Dong L."/>
            <person name="Tao Y."/>
            <person name="Gao C."/>
            <person name="Wu H."/>
            <person name="Li Y."/>
            <person name="Cui Y."/>
            <person name="Guo X."/>
            <person name="Zheng S."/>
            <person name="Wang B."/>
            <person name="Yu K."/>
            <person name="Liang Q."/>
            <person name="Yang W."/>
            <person name="Lou X."/>
            <person name="Chen J."/>
            <person name="Feng M."/>
            <person name="Jian J."/>
            <person name="Zhang X."/>
            <person name="Luo G."/>
            <person name="Jiang Y."/>
            <person name="Liu J."/>
            <person name="Wang Z."/>
            <person name="Sha Y."/>
            <person name="Zhang B."/>
            <person name="Wu H."/>
            <person name="Tang D."/>
            <person name="Shen Q."/>
            <person name="Xue P."/>
            <person name="Zou S."/>
            <person name="Wang X."/>
            <person name="Liu X."/>
            <person name="Wang F."/>
            <person name="Yang Y."/>
            <person name="An X."/>
            <person name="Dong Z."/>
            <person name="Zhang K."/>
            <person name="Zhang X."/>
            <person name="Luo M.C."/>
            <person name="Dvorak J."/>
            <person name="Tong Y."/>
            <person name="Wang J."/>
            <person name="Yang H."/>
            <person name="Li Z."/>
            <person name="Wang D."/>
            <person name="Zhang A."/>
            <person name="Wang J."/>
        </authorList>
    </citation>
    <scope>NUCLEOTIDE SEQUENCE</scope>
    <source>
        <strain evidence="2">cv. G1812</strain>
    </source>
</reference>
<dbReference type="AlphaFoldDB" id="A0A8R7P4E2"/>
<evidence type="ECO:0000313" key="1">
    <source>
        <dbReference type="EnsemblPlants" id="TuG1812G0100002422.01.T01.cds326658"/>
    </source>
</evidence>
<dbReference type="EnsemblPlants" id="TuG1812G0100002422.01.T01">
    <property type="protein sequence ID" value="TuG1812G0100002422.01.T01.cds326658"/>
    <property type="gene ID" value="TuG1812G0100002422.01"/>
</dbReference>
<dbReference type="Gramene" id="TuG1812G0100002422.01.T01">
    <property type="protein sequence ID" value="TuG1812G0100002422.01.T01.cds326658"/>
    <property type="gene ID" value="TuG1812G0100002422.01"/>
</dbReference>
<protein>
    <submittedName>
        <fullName evidence="1">Uncharacterized protein</fullName>
    </submittedName>
</protein>
<keyword evidence="2" id="KW-1185">Reference proteome</keyword>
<reference evidence="1" key="2">
    <citation type="submission" date="2018-03" db="EMBL/GenBank/DDBJ databases">
        <title>The Triticum urartu genome reveals the dynamic nature of wheat genome evolution.</title>
        <authorList>
            <person name="Ling H."/>
            <person name="Ma B."/>
            <person name="Shi X."/>
            <person name="Liu H."/>
            <person name="Dong L."/>
            <person name="Sun H."/>
            <person name="Cao Y."/>
            <person name="Gao Q."/>
            <person name="Zheng S."/>
            <person name="Li Y."/>
            <person name="Yu Y."/>
            <person name="Du H."/>
            <person name="Qi M."/>
            <person name="Li Y."/>
            <person name="Yu H."/>
            <person name="Cui Y."/>
            <person name="Wang N."/>
            <person name="Chen C."/>
            <person name="Wu H."/>
            <person name="Zhao Y."/>
            <person name="Zhang J."/>
            <person name="Li Y."/>
            <person name="Zhou W."/>
            <person name="Zhang B."/>
            <person name="Hu W."/>
            <person name="Eijk M."/>
            <person name="Tang J."/>
            <person name="Witsenboer H."/>
            <person name="Zhao S."/>
            <person name="Li Z."/>
            <person name="Zhang A."/>
            <person name="Wang D."/>
            <person name="Liang C."/>
        </authorList>
    </citation>
    <scope>NUCLEOTIDE SEQUENCE [LARGE SCALE GENOMIC DNA]</scope>
    <source>
        <strain evidence="1">cv. G1812</strain>
    </source>
</reference>
<sequence>MRHGSNYWNFILPSKLKGISIYNEVVLAFQLMPKGIALCHYSRSWDILSQRNGKIFKTESLALNTWKHLLKQDLILMGHRVKRKNVDCLQSWIDTHL</sequence>
<name>A0A8R7P4E2_TRIUA</name>
<organism evidence="1 2">
    <name type="scientific">Triticum urartu</name>
    <name type="common">Red wild einkorn</name>
    <name type="synonym">Crithodium urartu</name>
    <dbReference type="NCBI Taxonomy" id="4572"/>
    <lineage>
        <taxon>Eukaryota</taxon>
        <taxon>Viridiplantae</taxon>
        <taxon>Streptophyta</taxon>
        <taxon>Embryophyta</taxon>
        <taxon>Tracheophyta</taxon>
        <taxon>Spermatophyta</taxon>
        <taxon>Magnoliopsida</taxon>
        <taxon>Liliopsida</taxon>
        <taxon>Poales</taxon>
        <taxon>Poaceae</taxon>
        <taxon>BOP clade</taxon>
        <taxon>Pooideae</taxon>
        <taxon>Triticodae</taxon>
        <taxon>Triticeae</taxon>
        <taxon>Triticinae</taxon>
        <taxon>Triticum</taxon>
    </lineage>
</organism>
<evidence type="ECO:0000313" key="2">
    <source>
        <dbReference type="Proteomes" id="UP000015106"/>
    </source>
</evidence>
<accession>A0A8R7P4E2</accession>
<proteinExistence type="predicted"/>
<reference evidence="1" key="3">
    <citation type="submission" date="2022-06" db="UniProtKB">
        <authorList>
            <consortium name="EnsemblPlants"/>
        </authorList>
    </citation>
    <scope>IDENTIFICATION</scope>
</reference>